<evidence type="ECO:0000256" key="4">
    <source>
        <dbReference type="ARBA" id="ARBA00022801"/>
    </source>
</evidence>
<comment type="cofactor">
    <cofactor evidence="10">
        <name>Mg(2+)</name>
        <dbReference type="ChEBI" id="CHEBI:18420"/>
    </cofactor>
    <cofactor evidence="10">
        <name>Mn(2+)</name>
        <dbReference type="ChEBI" id="CHEBI:29035"/>
    </cofactor>
</comment>
<keyword evidence="4 10" id="KW-0378">Hydrolase</keyword>
<dbReference type="GO" id="GO:0051607">
    <property type="term" value="P:defense response to virus"/>
    <property type="evidence" value="ECO:0007669"/>
    <property type="project" value="UniProtKB-UniRule"/>
</dbReference>
<dbReference type="PANTHER" id="PTHR34353">
    <property type="entry name" value="CRISPR-ASSOCIATED ENDONUCLEASE CAS1 1"/>
    <property type="match status" value="1"/>
</dbReference>
<proteinExistence type="inferred from homology"/>
<comment type="function">
    <text evidence="10">CRISPR (clustered regularly interspaced short palindromic repeat), is an adaptive immune system that provides protection against mobile genetic elements (viruses, transposable elements and conjugative plasmids). CRISPR clusters contain spacers, sequences complementary to antecedent mobile elements, and target invading nucleic acids. CRISPR clusters are transcribed and processed into CRISPR RNA (crRNA). Acts as a dsDNA endonuclease. Involved in the integration of spacer DNA into the CRISPR cassette.</text>
</comment>
<keyword evidence="5 10" id="KW-0460">Magnesium</keyword>
<evidence type="ECO:0000313" key="11">
    <source>
        <dbReference type="EMBL" id="GHO49669.1"/>
    </source>
</evidence>
<reference evidence="11" key="1">
    <citation type="submission" date="2020-10" db="EMBL/GenBank/DDBJ databases">
        <title>Taxonomic study of unclassified bacteria belonging to the class Ktedonobacteria.</title>
        <authorList>
            <person name="Yabe S."/>
            <person name="Wang C.M."/>
            <person name="Zheng Y."/>
            <person name="Sakai Y."/>
            <person name="Cavaletti L."/>
            <person name="Monciardini P."/>
            <person name="Donadio S."/>
        </authorList>
    </citation>
    <scope>NUCLEOTIDE SEQUENCE</scope>
    <source>
        <strain evidence="11">SOSP1-1</strain>
    </source>
</reference>
<dbReference type="Proteomes" id="UP000612362">
    <property type="component" value="Unassembled WGS sequence"/>
</dbReference>
<dbReference type="HAMAP" id="MF_01470">
    <property type="entry name" value="Cas1"/>
    <property type="match status" value="1"/>
</dbReference>
<evidence type="ECO:0000256" key="9">
    <source>
        <dbReference type="ARBA" id="ARBA00038592"/>
    </source>
</evidence>
<dbReference type="GO" id="GO:0004519">
    <property type="term" value="F:endonuclease activity"/>
    <property type="evidence" value="ECO:0007669"/>
    <property type="project" value="UniProtKB-UniRule"/>
</dbReference>
<name>A0A8J3ICN0_9CHLR</name>
<dbReference type="NCBIfam" id="TIGR00287">
    <property type="entry name" value="cas1"/>
    <property type="match status" value="1"/>
</dbReference>
<feature type="binding site" evidence="10">
    <location>
        <position position="235"/>
    </location>
    <ligand>
        <name>Mn(2+)</name>
        <dbReference type="ChEBI" id="CHEBI:29035"/>
    </ligand>
</feature>
<evidence type="ECO:0000256" key="5">
    <source>
        <dbReference type="ARBA" id="ARBA00022842"/>
    </source>
</evidence>
<comment type="similarity">
    <text evidence="10">Belongs to the CRISPR-associated endonuclease Cas1 family.</text>
</comment>
<comment type="caution">
    <text evidence="11">The sequence shown here is derived from an EMBL/GenBank/DDBJ whole genome shotgun (WGS) entry which is preliminary data.</text>
</comment>
<keyword evidence="2 10" id="KW-0479">Metal-binding</keyword>
<dbReference type="Gene3D" id="3.100.10.20">
    <property type="entry name" value="CRISPR-associated endonuclease Cas1, N-terminal domain"/>
    <property type="match status" value="1"/>
</dbReference>
<keyword evidence="3 10" id="KW-0255">Endonuclease</keyword>
<comment type="subunit">
    <text evidence="9 10">Homodimer, forms a heterotetramer with a Cas2 homodimer.</text>
</comment>
<dbReference type="GO" id="GO:0003677">
    <property type="term" value="F:DNA binding"/>
    <property type="evidence" value="ECO:0007669"/>
    <property type="project" value="UniProtKB-KW"/>
</dbReference>
<dbReference type="CDD" id="cd09634">
    <property type="entry name" value="Cas1_I-II-III"/>
    <property type="match status" value="1"/>
</dbReference>
<feature type="binding site" evidence="10">
    <location>
        <position position="250"/>
    </location>
    <ligand>
        <name>Mn(2+)</name>
        <dbReference type="ChEBI" id="CHEBI:29035"/>
    </ligand>
</feature>
<dbReference type="PANTHER" id="PTHR34353:SF2">
    <property type="entry name" value="CRISPR-ASSOCIATED ENDONUCLEASE CAS1 1"/>
    <property type="match status" value="1"/>
</dbReference>
<sequence>MDLIVEGKGMFIGKHQGRIRVYREQKMVQEAPLIHLKQILIVDSGIGISSDVVRMCSEEGIPIHYLNKYGRTFAGLYTSGLIGTVLTRRAQLQAYKRPQGGIVSRAFVVGKIQNQLNLLRYFAKSRKEQEPELYQTILTTIVTLRDHVQDVEQLPGDCIQDIRERLLSIEGHAAQYYWGIVAAIVPATLQWPGRETRGAKDLFNASLNYGYGVLYAQVEQAILLAGLDPYAGFLHADRPGKPSLVLDLIEEFRQCVVDRTIIGLFNKHVRLEQDEERLLTEATRRKIAEKVFERLDGSAELYEGKRQALRFILQNQARHLACFLREEREAYIPFVSGW</sequence>
<keyword evidence="1 10" id="KW-0540">Nuclease</keyword>
<accession>A0A8J3ICN0</accession>
<evidence type="ECO:0000256" key="3">
    <source>
        <dbReference type="ARBA" id="ARBA00022759"/>
    </source>
</evidence>
<evidence type="ECO:0000256" key="1">
    <source>
        <dbReference type="ARBA" id="ARBA00022722"/>
    </source>
</evidence>
<organism evidence="11 12">
    <name type="scientific">Ktedonospora formicarum</name>
    <dbReference type="NCBI Taxonomy" id="2778364"/>
    <lineage>
        <taxon>Bacteria</taxon>
        <taxon>Bacillati</taxon>
        <taxon>Chloroflexota</taxon>
        <taxon>Ktedonobacteria</taxon>
        <taxon>Ktedonobacterales</taxon>
        <taxon>Ktedonobacteraceae</taxon>
        <taxon>Ktedonospora</taxon>
    </lineage>
</organism>
<evidence type="ECO:0000256" key="6">
    <source>
        <dbReference type="ARBA" id="ARBA00023118"/>
    </source>
</evidence>
<keyword evidence="7 10" id="KW-0238">DNA-binding</keyword>
<evidence type="ECO:0000313" key="12">
    <source>
        <dbReference type="Proteomes" id="UP000612362"/>
    </source>
</evidence>
<dbReference type="Pfam" id="PF01867">
    <property type="entry name" value="Cas_Cas1"/>
    <property type="match status" value="1"/>
</dbReference>
<protein>
    <recommendedName>
        <fullName evidence="10">CRISPR-associated endonuclease Cas1</fullName>
        <ecNumber evidence="10">3.1.-.-</ecNumber>
    </recommendedName>
</protein>
<keyword evidence="12" id="KW-1185">Reference proteome</keyword>
<evidence type="ECO:0000256" key="10">
    <source>
        <dbReference type="HAMAP-Rule" id="MF_01470"/>
    </source>
</evidence>
<dbReference type="GO" id="GO:0043571">
    <property type="term" value="P:maintenance of CRISPR repeat elements"/>
    <property type="evidence" value="ECO:0007669"/>
    <property type="project" value="UniProtKB-UniRule"/>
</dbReference>
<keyword evidence="6 10" id="KW-0051">Antiviral defense</keyword>
<dbReference type="EMBL" id="BNJF01000006">
    <property type="protein sequence ID" value="GHO49669.1"/>
    <property type="molecule type" value="Genomic_DNA"/>
</dbReference>
<dbReference type="InterPro" id="IPR042211">
    <property type="entry name" value="CRISPR-assoc_Cas1_N"/>
</dbReference>
<feature type="binding site" evidence="10">
    <location>
        <position position="170"/>
    </location>
    <ligand>
        <name>Mn(2+)</name>
        <dbReference type="ChEBI" id="CHEBI:29035"/>
    </ligand>
</feature>
<evidence type="ECO:0000256" key="2">
    <source>
        <dbReference type="ARBA" id="ARBA00022723"/>
    </source>
</evidence>
<evidence type="ECO:0000256" key="7">
    <source>
        <dbReference type="ARBA" id="ARBA00023125"/>
    </source>
</evidence>
<keyword evidence="8 10" id="KW-0464">Manganese</keyword>
<dbReference type="InterPro" id="IPR042206">
    <property type="entry name" value="CRISPR-assoc_Cas1_C"/>
</dbReference>
<gene>
    <name evidence="10 11" type="primary">cas1</name>
    <name evidence="11" type="ORF">KSX_78320</name>
</gene>
<dbReference type="EC" id="3.1.-.-" evidence="10"/>
<evidence type="ECO:0000256" key="8">
    <source>
        <dbReference type="ARBA" id="ARBA00023211"/>
    </source>
</evidence>
<dbReference type="GO" id="GO:0046872">
    <property type="term" value="F:metal ion binding"/>
    <property type="evidence" value="ECO:0007669"/>
    <property type="project" value="UniProtKB-UniRule"/>
</dbReference>
<dbReference type="InterPro" id="IPR050646">
    <property type="entry name" value="Cas1"/>
</dbReference>
<dbReference type="RefSeq" id="WP_220198781.1">
    <property type="nucleotide sequence ID" value="NZ_BNJF01000006.1"/>
</dbReference>
<dbReference type="Gene3D" id="1.20.120.920">
    <property type="entry name" value="CRISPR-associated endonuclease Cas1, C-terminal domain"/>
    <property type="match status" value="1"/>
</dbReference>
<dbReference type="AlphaFoldDB" id="A0A8J3ICN0"/>
<dbReference type="GO" id="GO:0016787">
    <property type="term" value="F:hydrolase activity"/>
    <property type="evidence" value="ECO:0007669"/>
    <property type="project" value="UniProtKB-KW"/>
</dbReference>
<dbReference type="InterPro" id="IPR002729">
    <property type="entry name" value="CRISPR-assoc_Cas1"/>
</dbReference>